<dbReference type="RefSeq" id="WP_095627284.1">
    <property type="nucleotide sequence ID" value="NZ_NXLT01000001.1"/>
</dbReference>
<evidence type="ECO:0000313" key="12">
    <source>
        <dbReference type="Proteomes" id="UP000256514"/>
    </source>
</evidence>
<dbReference type="NCBIfam" id="NF001303">
    <property type="entry name" value="PRK00249.1-3"/>
    <property type="match status" value="1"/>
</dbReference>
<dbReference type="GO" id="GO:0009279">
    <property type="term" value="C:cell outer membrane"/>
    <property type="evidence" value="ECO:0007669"/>
    <property type="project" value="UniProtKB-SubCell"/>
</dbReference>
<protein>
    <recommendedName>
        <fullName evidence="4 10">Flagellar L-ring protein</fullName>
    </recommendedName>
    <alternativeName>
        <fullName evidence="9 10">Basal body L-ring protein</fullName>
    </alternativeName>
</protein>
<comment type="caution">
    <text evidence="11">The sequence shown here is derived from an EMBL/GenBank/DDBJ whole genome shotgun (WGS) entry which is preliminary data.</text>
</comment>
<evidence type="ECO:0000256" key="2">
    <source>
        <dbReference type="ARBA" id="ARBA00006929"/>
    </source>
</evidence>
<dbReference type="Pfam" id="PF02107">
    <property type="entry name" value="FlgH"/>
    <property type="match status" value="1"/>
</dbReference>
<evidence type="ECO:0000256" key="10">
    <source>
        <dbReference type="HAMAP-Rule" id="MF_00415"/>
    </source>
</evidence>
<evidence type="ECO:0000256" key="6">
    <source>
        <dbReference type="ARBA" id="ARBA00023136"/>
    </source>
</evidence>
<comment type="subunit">
    <text evidence="3 10">The basal body constitutes a major portion of the flagellar organelle and consists of four rings (L,P,S, and M) mounted on a central rod.</text>
</comment>
<comment type="similarity">
    <text evidence="2 10">Belongs to the FlgH family.</text>
</comment>
<dbReference type="OrthoDB" id="9789227at2"/>
<evidence type="ECO:0000256" key="8">
    <source>
        <dbReference type="ARBA" id="ARBA00023237"/>
    </source>
</evidence>
<evidence type="ECO:0000256" key="5">
    <source>
        <dbReference type="ARBA" id="ARBA00022729"/>
    </source>
</evidence>
<dbReference type="PANTHER" id="PTHR34933:SF1">
    <property type="entry name" value="FLAGELLAR L-RING PROTEIN"/>
    <property type="match status" value="1"/>
</dbReference>
<dbReference type="InterPro" id="IPR000527">
    <property type="entry name" value="Flag_Lring"/>
</dbReference>
<accession>A0A3D8IT78</accession>
<keyword evidence="11" id="KW-0969">Cilium</keyword>
<evidence type="ECO:0000256" key="4">
    <source>
        <dbReference type="ARBA" id="ARBA00016940"/>
    </source>
</evidence>
<gene>
    <name evidence="10" type="primary">flgH</name>
    <name evidence="11" type="ORF">CQA54_01395</name>
</gene>
<keyword evidence="7 10" id="KW-0975">Bacterial flagellum</keyword>
<dbReference type="GO" id="GO:0003774">
    <property type="term" value="F:cytoskeletal motor activity"/>
    <property type="evidence" value="ECO:0007669"/>
    <property type="project" value="InterPro"/>
</dbReference>
<dbReference type="PRINTS" id="PR01008">
    <property type="entry name" value="FLGLRINGFLGH"/>
</dbReference>
<evidence type="ECO:0000256" key="9">
    <source>
        <dbReference type="ARBA" id="ARBA00032876"/>
    </source>
</evidence>
<keyword evidence="5" id="KW-0732">Signal</keyword>
<keyword evidence="6 10" id="KW-0472">Membrane</keyword>
<dbReference type="HAMAP" id="MF_00415">
    <property type="entry name" value="FlgH"/>
    <property type="match status" value="1"/>
</dbReference>
<keyword evidence="12" id="KW-1185">Reference proteome</keyword>
<name>A0A3D8IT78_9HELI</name>
<keyword evidence="8 10" id="KW-0998">Cell outer membrane</keyword>
<comment type="subcellular location">
    <subcellularLocation>
        <location evidence="10">Cell outer membrane</location>
    </subcellularLocation>
    <subcellularLocation>
        <location evidence="10">Bacterial flagellum basal body</location>
    </subcellularLocation>
</comment>
<dbReference type="AlphaFoldDB" id="A0A3D8IT78"/>
<dbReference type="PANTHER" id="PTHR34933">
    <property type="entry name" value="FLAGELLAR L-RING PROTEIN"/>
    <property type="match status" value="1"/>
</dbReference>
<proteinExistence type="inferred from homology"/>
<organism evidence="11 12">
    <name type="scientific">Helicobacter equorum</name>
    <dbReference type="NCBI Taxonomy" id="361872"/>
    <lineage>
        <taxon>Bacteria</taxon>
        <taxon>Pseudomonadati</taxon>
        <taxon>Campylobacterota</taxon>
        <taxon>Epsilonproteobacteria</taxon>
        <taxon>Campylobacterales</taxon>
        <taxon>Helicobacteraceae</taxon>
        <taxon>Helicobacter</taxon>
    </lineage>
</organism>
<evidence type="ECO:0000256" key="3">
    <source>
        <dbReference type="ARBA" id="ARBA00011439"/>
    </source>
</evidence>
<reference evidence="11 12" key="1">
    <citation type="submission" date="2018-04" db="EMBL/GenBank/DDBJ databases">
        <title>Novel Campyloabacter and Helicobacter Species and Strains.</title>
        <authorList>
            <person name="Mannion A.J."/>
            <person name="Shen Z."/>
            <person name="Fox J.G."/>
        </authorList>
    </citation>
    <scope>NUCLEOTIDE SEQUENCE [LARGE SCALE GENOMIC DNA]</scope>
    <source>
        <strain evidence="11 12">MIT 12-6600</strain>
    </source>
</reference>
<comment type="function">
    <text evidence="1 10">Assembles around the rod to form the L-ring and probably protects the motor/basal body from shearing forces during rotation.</text>
</comment>
<dbReference type="GO" id="GO:0009427">
    <property type="term" value="C:bacterial-type flagellum basal body, distal rod, L ring"/>
    <property type="evidence" value="ECO:0007669"/>
    <property type="project" value="InterPro"/>
</dbReference>
<dbReference type="EMBL" id="NXLT01000001">
    <property type="protein sequence ID" value="RDU68488.1"/>
    <property type="molecule type" value="Genomic_DNA"/>
</dbReference>
<evidence type="ECO:0000313" key="11">
    <source>
        <dbReference type="EMBL" id="RDU68488.1"/>
    </source>
</evidence>
<evidence type="ECO:0000256" key="1">
    <source>
        <dbReference type="ARBA" id="ARBA00002591"/>
    </source>
</evidence>
<dbReference type="Proteomes" id="UP000256514">
    <property type="component" value="Unassembled WGS sequence"/>
</dbReference>
<keyword evidence="11" id="KW-0282">Flagellum</keyword>
<sequence>MKNIALWIGMCGFVTLTYAFDADIDFNEIPNYVEESPSQEFIPDIPRAGSLFGTGDRPLFADRRAMKPDDLITVIIEENATANFTTNKAYNGTSGGVVTPPSIQYGGADEEQQKIAQELNNQSAYTLTKANNTTNFTGGGNQSHTDAINATITARIIKVLENGNYFIAGQKEILVDGEKQILQVSGVVRPYDVEKNNTVQSRYLADAKIAYRSVGPISQTRSKNPVSDGIESVWPF</sequence>
<keyword evidence="11" id="KW-0966">Cell projection</keyword>
<dbReference type="GO" id="GO:0071973">
    <property type="term" value="P:bacterial-type flagellum-dependent cell motility"/>
    <property type="evidence" value="ECO:0007669"/>
    <property type="project" value="InterPro"/>
</dbReference>
<evidence type="ECO:0000256" key="7">
    <source>
        <dbReference type="ARBA" id="ARBA00023143"/>
    </source>
</evidence>